<keyword evidence="1" id="KW-0812">Transmembrane</keyword>
<reference evidence="3 4" key="1">
    <citation type="submission" date="2019-10" db="EMBL/GenBank/DDBJ databases">
        <title>Epibacterium sp. nov., isolated from seawater.</title>
        <authorList>
            <person name="Zhang X."/>
            <person name="Li N."/>
        </authorList>
    </citation>
    <scope>NUCLEOTIDE SEQUENCE [LARGE SCALE GENOMIC DNA]</scope>
    <source>
        <strain evidence="3 4">SM1969</strain>
    </source>
</reference>
<proteinExistence type="predicted"/>
<name>A0A844AR94_9RHOB</name>
<evidence type="ECO:0000313" key="4">
    <source>
        <dbReference type="Proteomes" id="UP000436694"/>
    </source>
</evidence>
<dbReference type="SMART" id="SM00530">
    <property type="entry name" value="HTH_XRE"/>
    <property type="match status" value="1"/>
</dbReference>
<protein>
    <submittedName>
        <fullName evidence="3">Helix-turn-helix domain-containing protein</fullName>
    </submittedName>
</protein>
<feature type="domain" description="HTH cro/C1-type" evidence="2">
    <location>
        <begin position="2"/>
        <end position="55"/>
    </location>
</feature>
<dbReference type="GO" id="GO:0003677">
    <property type="term" value="F:DNA binding"/>
    <property type="evidence" value="ECO:0007669"/>
    <property type="project" value="InterPro"/>
</dbReference>
<accession>A0A844AR94</accession>
<dbReference type="Pfam" id="PF13239">
    <property type="entry name" value="2TM"/>
    <property type="match status" value="1"/>
</dbReference>
<dbReference type="RefSeq" id="WP_153544919.1">
    <property type="nucleotide sequence ID" value="NZ_WIXK01000001.1"/>
</dbReference>
<keyword evidence="4" id="KW-1185">Reference proteome</keyword>
<evidence type="ECO:0000313" key="3">
    <source>
        <dbReference type="EMBL" id="MQY41608.1"/>
    </source>
</evidence>
<dbReference type="SUPFAM" id="SSF47413">
    <property type="entry name" value="lambda repressor-like DNA-binding domains"/>
    <property type="match status" value="1"/>
</dbReference>
<keyword evidence="1" id="KW-1133">Transmembrane helix</keyword>
<dbReference type="EMBL" id="WIXK01000001">
    <property type="protein sequence ID" value="MQY41608.1"/>
    <property type="molecule type" value="Genomic_DNA"/>
</dbReference>
<gene>
    <name evidence="3" type="ORF">GG681_03065</name>
</gene>
<evidence type="ECO:0000259" key="2">
    <source>
        <dbReference type="PROSITE" id="PS50943"/>
    </source>
</evidence>
<dbReference type="CDD" id="cd00093">
    <property type="entry name" value="HTH_XRE"/>
    <property type="match status" value="1"/>
</dbReference>
<comment type="caution">
    <text evidence="3">The sequence shown here is derived from an EMBL/GenBank/DDBJ whole genome shotgun (WGS) entry which is preliminary data.</text>
</comment>
<feature type="transmembrane region" description="Helical" evidence="1">
    <location>
        <begin position="127"/>
        <end position="150"/>
    </location>
</feature>
<dbReference type="Proteomes" id="UP000436694">
    <property type="component" value="Unassembled WGS sequence"/>
</dbReference>
<dbReference type="Pfam" id="PF01381">
    <property type="entry name" value="HTH_3"/>
    <property type="match status" value="1"/>
</dbReference>
<dbReference type="AlphaFoldDB" id="A0A844AR94"/>
<dbReference type="InterPro" id="IPR001387">
    <property type="entry name" value="Cro/C1-type_HTH"/>
</dbReference>
<dbReference type="InterPro" id="IPR025698">
    <property type="entry name" value="2TM_dom"/>
</dbReference>
<evidence type="ECO:0000256" key="1">
    <source>
        <dbReference type="SAM" id="Phobius"/>
    </source>
</evidence>
<dbReference type="PROSITE" id="PS50943">
    <property type="entry name" value="HTH_CROC1"/>
    <property type="match status" value="1"/>
</dbReference>
<organism evidence="3 4">
    <name type="scientific">Tritonibacter aquimaris</name>
    <dbReference type="NCBI Taxonomy" id="2663379"/>
    <lineage>
        <taxon>Bacteria</taxon>
        <taxon>Pseudomonadati</taxon>
        <taxon>Pseudomonadota</taxon>
        <taxon>Alphaproteobacteria</taxon>
        <taxon>Rhodobacterales</taxon>
        <taxon>Paracoccaceae</taxon>
        <taxon>Tritonibacter</taxon>
    </lineage>
</organism>
<dbReference type="InterPro" id="IPR010982">
    <property type="entry name" value="Lambda_DNA-bd_dom_sf"/>
</dbReference>
<sequence>MIRSRRQELGLTQEDLAGMAGVSCRTLQRLESGGSASAETLKCIAAALDVDFARLQAAQRGDARSGAADADYGSAGFDAQGVSAADLEQAREHVREMRGFYNHAIQYGVVIFALACVNLLTSPGYLWFLWPALGWGIGIVAHGMSVFELFPFLDAKWEERQVAKHLRRN</sequence>
<keyword evidence="1" id="KW-0472">Membrane</keyword>
<dbReference type="Gene3D" id="1.10.260.40">
    <property type="entry name" value="lambda repressor-like DNA-binding domains"/>
    <property type="match status" value="1"/>
</dbReference>
<feature type="transmembrane region" description="Helical" evidence="1">
    <location>
        <begin position="100"/>
        <end position="121"/>
    </location>
</feature>